<sequence>MISVRAVRIDDLDDLLKLVRSATRGLTSLQLNREQLLDRIEQSVFALSRTGISLRDEPYVLVMIDDTAGEIVGTSTIYAKTGGHQPFYAYQIRASDHHCDQLDISQHRKRLEIYRTHDGPTEIGSLFLRGKYRGGGRGRWLSLARFMLIAMRPHRFSETVIAEMRGRAMPDGSVPFWDAVTGRFIPVEFAKADAMSTVSKDFIESMMPQHPIYLDLLPAEIRQGLGEVHDETQPALGLLKSEGFRKTDLIDIFDAGPVVECDTNRIGAVARCRETIVGDIVDAGKPPDDTAVQDVILASKHDGFTSVLTRATIREERIDVLAKDAVTLGIEKGAGCWTLTPRASR</sequence>
<comment type="caution">
    <text evidence="4">The sequence shown here is derived from an EMBL/GenBank/DDBJ whole genome shotgun (WGS) entry which is preliminary data.</text>
</comment>
<evidence type="ECO:0000256" key="2">
    <source>
        <dbReference type="ARBA" id="ARBA00022679"/>
    </source>
</evidence>
<protein>
    <submittedName>
        <fullName evidence="4">Arginine N-succinyltransferase subunit beta</fullName>
        <ecNumber evidence="4">2.3.1.109</ecNumber>
    </submittedName>
</protein>
<dbReference type="Pfam" id="PF04958">
    <property type="entry name" value="AstA"/>
    <property type="match status" value="1"/>
</dbReference>
<dbReference type="InterPro" id="IPR007041">
    <property type="entry name" value="Arg_succinylTrfase_AstA/AruG"/>
</dbReference>
<keyword evidence="3 4" id="KW-0012">Acyltransferase</keyword>
<dbReference type="EMBL" id="SJPW01000003">
    <property type="protein sequence ID" value="TWU56827.1"/>
    <property type="molecule type" value="Genomic_DNA"/>
</dbReference>
<evidence type="ECO:0000313" key="4">
    <source>
        <dbReference type="EMBL" id="TWU56827.1"/>
    </source>
</evidence>
<dbReference type="PANTHER" id="PTHR30420:SF1">
    <property type="entry name" value="ARGININE N-SUCCINYLTRANSFERASE"/>
    <property type="match status" value="1"/>
</dbReference>
<dbReference type="NCBIfam" id="TIGR03243">
    <property type="entry name" value="arg_catab_AOST"/>
    <property type="match status" value="1"/>
</dbReference>
<dbReference type="SUPFAM" id="SSF55729">
    <property type="entry name" value="Acyl-CoA N-acyltransferases (Nat)"/>
    <property type="match status" value="1"/>
</dbReference>
<evidence type="ECO:0000313" key="5">
    <source>
        <dbReference type="Proteomes" id="UP000318288"/>
    </source>
</evidence>
<proteinExistence type="predicted"/>
<dbReference type="RefSeq" id="WP_146458188.1">
    <property type="nucleotide sequence ID" value="NZ_SJPW01000003.1"/>
</dbReference>
<dbReference type="InterPro" id="IPR016181">
    <property type="entry name" value="Acyl_CoA_acyltransferase"/>
</dbReference>
<dbReference type="OrthoDB" id="21121at2"/>
<dbReference type="GO" id="GO:0006527">
    <property type="term" value="P:L-arginine catabolic process"/>
    <property type="evidence" value="ECO:0007669"/>
    <property type="project" value="InterPro"/>
</dbReference>
<dbReference type="PANTHER" id="PTHR30420">
    <property type="entry name" value="N-SUCCINYLARGININE DIHYDROLASE"/>
    <property type="match status" value="1"/>
</dbReference>
<name>A0A5C6F8V6_9BACT</name>
<dbReference type="EC" id="2.3.1.109" evidence="4"/>
<evidence type="ECO:0000256" key="3">
    <source>
        <dbReference type="ARBA" id="ARBA00023315"/>
    </source>
</evidence>
<keyword evidence="2 4" id="KW-0808">Transferase</keyword>
<evidence type="ECO:0000256" key="1">
    <source>
        <dbReference type="ARBA" id="ARBA00022503"/>
    </source>
</evidence>
<dbReference type="AlphaFoldDB" id="A0A5C6F8V6"/>
<reference evidence="4 5" key="1">
    <citation type="submission" date="2019-02" db="EMBL/GenBank/DDBJ databases">
        <title>Deep-cultivation of Planctomycetes and their phenomic and genomic characterization uncovers novel biology.</title>
        <authorList>
            <person name="Wiegand S."/>
            <person name="Jogler M."/>
            <person name="Boedeker C."/>
            <person name="Pinto D."/>
            <person name="Vollmers J."/>
            <person name="Rivas-Marin E."/>
            <person name="Kohn T."/>
            <person name="Peeters S.H."/>
            <person name="Heuer A."/>
            <person name="Rast P."/>
            <person name="Oberbeckmann S."/>
            <person name="Bunk B."/>
            <person name="Jeske O."/>
            <person name="Meyerdierks A."/>
            <person name="Storesund J.E."/>
            <person name="Kallscheuer N."/>
            <person name="Luecker S."/>
            <person name="Lage O.M."/>
            <person name="Pohl T."/>
            <person name="Merkel B.J."/>
            <person name="Hornburger P."/>
            <person name="Mueller R.-W."/>
            <person name="Bruemmer F."/>
            <person name="Labrenz M."/>
            <person name="Spormann A.M."/>
            <person name="Op Den Camp H."/>
            <person name="Overmann J."/>
            <person name="Amann R."/>
            <person name="Jetten M.S.M."/>
            <person name="Mascher T."/>
            <person name="Medema M.H."/>
            <person name="Devos D.P."/>
            <person name="Kaster A.-K."/>
            <person name="Ovreas L."/>
            <person name="Rohde M."/>
            <person name="Galperin M.Y."/>
            <person name="Jogler C."/>
        </authorList>
    </citation>
    <scope>NUCLEOTIDE SEQUENCE [LARGE SCALE GENOMIC DNA]</scope>
    <source>
        <strain evidence="4 5">Poly51</strain>
    </source>
</reference>
<gene>
    <name evidence="4" type="primary">aruG</name>
    <name evidence="4" type="ORF">Poly51_27440</name>
</gene>
<accession>A0A5C6F8V6</accession>
<keyword evidence="5" id="KW-1185">Reference proteome</keyword>
<organism evidence="4 5">
    <name type="scientific">Rubripirellula tenax</name>
    <dbReference type="NCBI Taxonomy" id="2528015"/>
    <lineage>
        <taxon>Bacteria</taxon>
        <taxon>Pseudomonadati</taxon>
        <taxon>Planctomycetota</taxon>
        <taxon>Planctomycetia</taxon>
        <taxon>Pirellulales</taxon>
        <taxon>Pirellulaceae</taxon>
        <taxon>Rubripirellula</taxon>
    </lineage>
</organism>
<dbReference type="GO" id="GO:0008791">
    <property type="term" value="F:arginine N-succinyltransferase activity"/>
    <property type="evidence" value="ECO:0007669"/>
    <property type="project" value="UniProtKB-EC"/>
</dbReference>
<keyword evidence="1" id="KW-0056">Arginine metabolism</keyword>
<dbReference type="Proteomes" id="UP000318288">
    <property type="component" value="Unassembled WGS sequence"/>
</dbReference>